<gene>
    <name evidence="3" type="ORF">DEO72_LG9g769</name>
</gene>
<dbReference type="InterPro" id="IPR028124">
    <property type="entry name" value="SMAP_dom"/>
</dbReference>
<keyword evidence="4" id="KW-1185">Reference proteome</keyword>
<evidence type="ECO:0000313" key="3">
    <source>
        <dbReference type="EMBL" id="QCE05763.1"/>
    </source>
</evidence>
<evidence type="ECO:0000256" key="1">
    <source>
        <dbReference type="SAM" id="MobiDB-lite"/>
    </source>
</evidence>
<feature type="compositionally biased region" description="Basic and acidic residues" evidence="1">
    <location>
        <begin position="114"/>
        <end position="190"/>
    </location>
</feature>
<protein>
    <submittedName>
        <fullName evidence="3">Lysine-rich nucleolar protein 1</fullName>
    </submittedName>
</protein>
<dbReference type="EMBL" id="CP039353">
    <property type="protein sequence ID" value="QCE05763.1"/>
    <property type="molecule type" value="Genomic_DNA"/>
</dbReference>
<feature type="compositionally biased region" description="Polar residues" evidence="1">
    <location>
        <begin position="82"/>
        <end position="96"/>
    </location>
</feature>
<reference evidence="3 4" key="1">
    <citation type="submission" date="2019-04" db="EMBL/GenBank/DDBJ databases">
        <title>An improved genome assembly and genetic linkage map for asparagus bean, Vigna unguiculata ssp. sesquipedialis.</title>
        <authorList>
            <person name="Xia Q."/>
            <person name="Zhang R."/>
            <person name="Dong Y."/>
        </authorList>
    </citation>
    <scope>NUCLEOTIDE SEQUENCE [LARGE SCALE GENOMIC DNA]</scope>
    <source>
        <tissue evidence="3">Leaf</tissue>
    </source>
</reference>
<sequence>MTDSNSPLLPHGNSDAKNAFRKPSGDAASRNYRRRSPVDGSPSPDDNPRHGHSSSPNPVRENSSRVSHHYSRKYDDDREQDQQYGRNHYGRSSDSLRNPDRQSSKSSHGHSRRDKYANEDRYRERLISRSGHESRDDRLREESDIRSKNYHRSVDKYSHDKYDRPDHRSKEKRRETYLDHKKYKEIDSYEKSASSKKHDEVERDGLSLDWDGRNERRESRRSSGDYNRNDHSEARNQREDSSPHRDNGKFSLKEKESNDQNIPWKDKRKHDTEVGKGKDWKTRKEGEQCAIEDKETSGKKLKLFDTDRDENNRKDGTEAHESKTSSSKLSHESKADSLAAKSSGFDGDNDLDAAKIAAMRAAELVNRNLVGAGCLTTDQKKKLLWGSKKSTPTEESGHRWDTAMFSDRDRQEKFNKLMGMKGEAKVEQNSNNQSSNDILRAEKQKELQIDLEKQYTAGLRRRDGRTVGLGL</sequence>
<organism evidence="3 4">
    <name type="scientific">Vigna unguiculata</name>
    <name type="common">Cowpea</name>
    <dbReference type="NCBI Taxonomy" id="3917"/>
    <lineage>
        <taxon>Eukaryota</taxon>
        <taxon>Viridiplantae</taxon>
        <taxon>Streptophyta</taxon>
        <taxon>Embryophyta</taxon>
        <taxon>Tracheophyta</taxon>
        <taxon>Spermatophyta</taxon>
        <taxon>Magnoliopsida</taxon>
        <taxon>eudicotyledons</taxon>
        <taxon>Gunneridae</taxon>
        <taxon>Pentapetalae</taxon>
        <taxon>rosids</taxon>
        <taxon>fabids</taxon>
        <taxon>Fabales</taxon>
        <taxon>Fabaceae</taxon>
        <taxon>Papilionoideae</taxon>
        <taxon>50 kb inversion clade</taxon>
        <taxon>NPAAA clade</taxon>
        <taxon>indigoferoid/millettioid clade</taxon>
        <taxon>Phaseoleae</taxon>
        <taxon>Vigna</taxon>
    </lineage>
</organism>
<feature type="compositionally biased region" description="Polar residues" evidence="1">
    <location>
        <begin position="53"/>
        <end position="65"/>
    </location>
</feature>
<evidence type="ECO:0000259" key="2">
    <source>
        <dbReference type="Pfam" id="PF15477"/>
    </source>
</evidence>
<proteinExistence type="predicted"/>
<feature type="domain" description="Small acidic protein-like" evidence="2">
    <location>
        <begin position="400"/>
        <end position="470"/>
    </location>
</feature>
<dbReference type="AlphaFoldDB" id="A0A4D6MWF1"/>
<name>A0A4D6MWF1_VIGUN</name>
<dbReference type="PANTHER" id="PTHR22426">
    <property type="entry name" value="ARGININE_SERINE-RICH COILED-COIL PROTEIN 2"/>
    <property type="match status" value="1"/>
</dbReference>
<evidence type="ECO:0000313" key="4">
    <source>
        <dbReference type="Proteomes" id="UP000501690"/>
    </source>
</evidence>
<feature type="region of interest" description="Disordered" evidence="1">
    <location>
        <begin position="1"/>
        <end position="350"/>
    </location>
</feature>
<dbReference type="Gramene" id="Vigun07g055200.1.v1.2">
    <property type="protein sequence ID" value="Vigun07g055200.1.v1.2"/>
    <property type="gene ID" value="Vigun07g055200.v1.2"/>
</dbReference>
<dbReference type="Pfam" id="PF15477">
    <property type="entry name" value="SMAP"/>
    <property type="match status" value="1"/>
</dbReference>
<feature type="compositionally biased region" description="Basic and acidic residues" evidence="1">
    <location>
        <begin position="269"/>
        <end position="335"/>
    </location>
</feature>
<dbReference type="Proteomes" id="UP000501690">
    <property type="component" value="Linkage Group LG9"/>
</dbReference>
<accession>A0A4D6MWF1</accession>
<dbReference type="PANTHER" id="PTHR22426:SF2">
    <property type="entry name" value="ARGININE_SERINE-RICH COILED-COIL PROTEIN 2"/>
    <property type="match status" value="1"/>
</dbReference>
<feature type="compositionally biased region" description="Basic and acidic residues" evidence="1">
    <location>
        <begin position="196"/>
        <end position="258"/>
    </location>
</feature>
<dbReference type="OrthoDB" id="1928974at2759"/>